<keyword evidence="2" id="KW-0719">Serine esterase</keyword>
<feature type="signal peptide" evidence="5">
    <location>
        <begin position="1"/>
        <end position="24"/>
    </location>
</feature>
<dbReference type="PROSITE" id="PS00941">
    <property type="entry name" value="CARBOXYLESTERASE_B_2"/>
    <property type="match status" value="1"/>
</dbReference>
<name>A0A7G7LK70_HOFMI</name>
<evidence type="ECO:0000256" key="4">
    <source>
        <dbReference type="ARBA" id="ARBA00023157"/>
    </source>
</evidence>
<dbReference type="AlphaFoldDB" id="A0A7G7LK70"/>
<feature type="chain" id="PRO_5028926198" evidence="5">
    <location>
        <begin position="25"/>
        <end position="537"/>
    </location>
</feature>
<evidence type="ECO:0000313" key="7">
    <source>
        <dbReference type="EMBL" id="QNG40887.1"/>
    </source>
</evidence>
<dbReference type="InterPro" id="IPR000997">
    <property type="entry name" value="Cholinesterase"/>
</dbReference>
<dbReference type="PANTHER" id="PTHR43918">
    <property type="entry name" value="ACETYLCHOLINESTERASE"/>
    <property type="match status" value="1"/>
</dbReference>
<dbReference type="GO" id="GO:0004104">
    <property type="term" value="F:cholinesterase activity"/>
    <property type="evidence" value="ECO:0007669"/>
    <property type="project" value="InterPro"/>
</dbReference>
<dbReference type="SUPFAM" id="SSF53474">
    <property type="entry name" value="alpha/beta-Hydrolases"/>
    <property type="match status" value="1"/>
</dbReference>
<proteinExistence type="evidence at transcript level"/>
<dbReference type="InterPro" id="IPR019819">
    <property type="entry name" value="Carboxylesterase_B_CS"/>
</dbReference>
<accession>A0A7G7LK70</accession>
<evidence type="ECO:0000256" key="1">
    <source>
        <dbReference type="ARBA" id="ARBA00005964"/>
    </source>
</evidence>
<gene>
    <name evidence="7" type="primary">ache-3</name>
</gene>
<comment type="similarity">
    <text evidence="1">Belongs to the type-B carboxylesterase/lipase family.</text>
</comment>
<dbReference type="Pfam" id="PF00135">
    <property type="entry name" value="COesterase"/>
    <property type="match status" value="1"/>
</dbReference>
<evidence type="ECO:0000256" key="2">
    <source>
        <dbReference type="ARBA" id="ARBA00022487"/>
    </source>
</evidence>
<protein>
    <submittedName>
        <fullName evidence="7">Acetylcholinesterase 3</fullName>
    </submittedName>
</protein>
<reference evidence="7" key="1">
    <citation type="journal article" date="2020" name="Proc. R. Soc. B">
        <title>Neural architecture and regeneration in the acoel Hofstenia miamia.</title>
        <authorList>
            <person name="Hulett R.E."/>
            <person name="Potter D."/>
            <person name="Srivastava M."/>
        </authorList>
    </citation>
    <scope>NUCLEOTIDE SEQUENCE</scope>
</reference>
<evidence type="ECO:0000256" key="3">
    <source>
        <dbReference type="ARBA" id="ARBA00022801"/>
    </source>
</evidence>
<dbReference type="PRINTS" id="PR00878">
    <property type="entry name" value="CHOLNESTRASE"/>
</dbReference>
<keyword evidence="5" id="KW-0732">Signal</keyword>
<sequence length="537" mass="60910">MPIAMFMFTLINLIFLLKWRICCSSAPSVKFGTLVWNTQTPETVTIEGIFQYCRGIPVDSFLGIPYAEPPLNNFRFKNPMPHKGWRGTLKAKEMPPSCPQSRGNFSNPFSQFNISSGPMSEDCLYLNIWKPTFLEEELPVVVLIHGGGFQSGSSSLPENIGKCLANDANVIVVSLNYRLGVFGFLKLDSYEAPGNMGLLDQQLALRWINANINKFKGNPSQITLVGNDAGAASIGYHLLSRHSGALFRRAFMSGGSPLSPWAFINIDKLKKLGEKFLTAANCNEGTLRVQMRCLKGLSSTTLVNLQSEFLTLSENGFVPTIDGGFIDDKPFTLLNRGLFKKTELMTGVTNDEGSLFLKSTLFNHQQISMAHFEKILTVLFPRTPEIVREYIKFTYTEWLHAANNTIRKRSLIDMIGDFNFKCPIVDFSLSFAKYMNNVYLYSFHNTSNAYHGSDYKMIVSKNLLTNPFKELVWNFIKTGNPNKNNTIWPQWRSKEKRMMVVGNSLNYKTGPNINNCAFWRELYQSLQKHYKDYKLCR</sequence>
<dbReference type="EMBL" id="MT657928">
    <property type="protein sequence ID" value="QNG40887.1"/>
    <property type="molecule type" value="mRNA"/>
</dbReference>
<dbReference type="InterPro" id="IPR029058">
    <property type="entry name" value="AB_hydrolase_fold"/>
</dbReference>
<evidence type="ECO:0000256" key="5">
    <source>
        <dbReference type="SAM" id="SignalP"/>
    </source>
</evidence>
<evidence type="ECO:0000259" key="6">
    <source>
        <dbReference type="Pfam" id="PF00135"/>
    </source>
</evidence>
<organism evidence="7">
    <name type="scientific">Hofstenia miamia</name>
    <name type="common">Three-banded panther worm</name>
    <dbReference type="NCBI Taxonomy" id="442651"/>
    <lineage>
        <taxon>Eukaryota</taxon>
        <taxon>Metazoa</taxon>
        <taxon>Xenacoelomorpha</taxon>
        <taxon>Acoelomorpha</taxon>
        <taxon>Acoela</taxon>
        <taxon>Hofsteniidae</taxon>
        <taxon>Hofstenia</taxon>
    </lineage>
</organism>
<dbReference type="Gene3D" id="3.40.50.1820">
    <property type="entry name" value="alpha/beta hydrolase"/>
    <property type="match status" value="1"/>
</dbReference>
<dbReference type="PANTHER" id="PTHR43918:SF4">
    <property type="entry name" value="CARBOXYLIC ESTER HYDROLASE"/>
    <property type="match status" value="1"/>
</dbReference>
<keyword evidence="3" id="KW-0378">Hydrolase</keyword>
<dbReference type="InterPro" id="IPR002018">
    <property type="entry name" value="CarbesteraseB"/>
</dbReference>
<dbReference type="InterPro" id="IPR050654">
    <property type="entry name" value="AChE-related_enzymes"/>
</dbReference>
<feature type="domain" description="Carboxylesterase type B" evidence="6">
    <location>
        <begin position="45"/>
        <end position="519"/>
    </location>
</feature>
<keyword evidence="4" id="KW-1015">Disulfide bond</keyword>